<dbReference type="InterPro" id="IPR035952">
    <property type="entry name" value="Rhomboid-like_sf"/>
</dbReference>
<evidence type="ECO:0000256" key="1">
    <source>
        <dbReference type="ARBA" id="ARBA00004141"/>
    </source>
</evidence>
<dbReference type="GO" id="GO:0016020">
    <property type="term" value="C:membrane"/>
    <property type="evidence" value="ECO:0007669"/>
    <property type="project" value="UniProtKB-SubCell"/>
</dbReference>
<dbReference type="Pfam" id="PF01694">
    <property type="entry name" value="Rhomboid"/>
    <property type="match status" value="1"/>
</dbReference>
<dbReference type="Gene3D" id="1.10.8.10">
    <property type="entry name" value="DNA helicase RuvA subunit, C-terminal domain"/>
    <property type="match status" value="1"/>
</dbReference>
<evidence type="ECO:0000256" key="6">
    <source>
        <dbReference type="SAM" id="MobiDB-lite"/>
    </source>
</evidence>
<dbReference type="GO" id="GO:0004252">
    <property type="term" value="F:serine-type endopeptidase activity"/>
    <property type="evidence" value="ECO:0007669"/>
    <property type="project" value="InterPro"/>
</dbReference>
<feature type="transmembrane region" description="Helical" evidence="7">
    <location>
        <begin position="21"/>
        <end position="45"/>
    </location>
</feature>
<accession>A0A9P0YM63</accession>
<name>A0A9P0YM63_CUSEU</name>
<feature type="transmembrane region" description="Helical" evidence="7">
    <location>
        <begin position="194"/>
        <end position="216"/>
    </location>
</feature>
<dbReference type="InterPro" id="IPR022764">
    <property type="entry name" value="Peptidase_S54_rhomboid_dom"/>
</dbReference>
<feature type="transmembrane region" description="Helical" evidence="7">
    <location>
        <begin position="166"/>
        <end position="188"/>
    </location>
</feature>
<dbReference type="Proteomes" id="UP001152484">
    <property type="component" value="Unassembled WGS sequence"/>
</dbReference>
<dbReference type="SMART" id="SM00165">
    <property type="entry name" value="UBA"/>
    <property type="match status" value="1"/>
</dbReference>
<dbReference type="SUPFAM" id="SSF144091">
    <property type="entry name" value="Rhomboid-like"/>
    <property type="match status" value="1"/>
</dbReference>
<comment type="caution">
    <text evidence="9">The sequence shown here is derived from an EMBL/GenBank/DDBJ whole genome shotgun (WGS) entry which is preliminary data.</text>
</comment>
<protein>
    <recommendedName>
        <fullName evidence="8">UBA domain-containing protein</fullName>
    </recommendedName>
</protein>
<gene>
    <name evidence="9" type="ORF">CEURO_LOCUS2786</name>
</gene>
<dbReference type="AlphaFoldDB" id="A0A9P0YM63"/>
<evidence type="ECO:0000256" key="2">
    <source>
        <dbReference type="ARBA" id="ARBA00009045"/>
    </source>
</evidence>
<evidence type="ECO:0000256" key="3">
    <source>
        <dbReference type="ARBA" id="ARBA00022692"/>
    </source>
</evidence>
<feature type="transmembrane region" description="Helical" evidence="7">
    <location>
        <begin position="136"/>
        <end position="154"/>
    </location>
</feature>
<feature type="compositionally biased region" description="Polar residues" evidence="6">
    <location>
        <begin position="278"/>
        <end position="287"/>
    </location>
</feature>
<sequence length="408" mass="44588">MRPNIVSEAGIQTRLNNWWEGIPFFTSTIIITCGVIYLVCLLIGYDSFAEVCFSPSEVISHFEVYRIFSSVFFHGSILHVLFNMLAFVPLGSELERIMGSIRLVYIVVLLAASNALIHLLMALAIAHNPFHSYPDLLYECAIGFSGILFSMIVIETSLSGIQSRSVFGLFNVPAKWYALVLLVVFELLMPNVSFLGHLSGILSGFAYTNGFFNILIPDTSRFSSIESSSWLSSCVRRPKFMMCTGNVSGHLPTYLSQNTASRSGLHFGNMWRNWSSLMPQSGNSHPPQSMPDDNRFPGAGRTLASGVNRAASTGSPDSNLMVSLLDTNDSLEHVSAPIHGGQQRPPSGRPEAVNTAAAVQTPQGRVPSDEDIQKLVAMGFDKTQVEVALEAADGDLNVAVEILMTQKE</sequence>
<keyword evidence="3 7" id="KW-0812">Transmembrane</keyword>
<organism evidence="9 10">
    <name type="scientific">Cuscuta europaea</name>
    <name type="common">European dodder</name>
    <dbReference type="NCBI Taxonomy" id="41803"/>
    <lineage>
        <taxon>Eukaryota</taxon>
        <taxon>Viridiplantae</taxon>
        <taxon>Streptophyta</taxon>
        <taxon>Embryophyta</taxon>
        <taxon>Tracheophyta</taxon>
        <taxon>Spermatophyta</taxon>
        <taxon>Magnoliopsida</taxon>
        <taxon>eudicotyledons</taxon>
        <taxon>Gunneridae</taxon>
        <taxon>Pentapetalae</taxon>
        <taxon>asterids</taxon>
        <taxon>lamiids</taxon>
        <taxon>Solanales</taxon>
        <taxon>Convolvulaceae</taxon>
        <taxon>Cuscuteae</taxon>
        <taxon>Cuscuta</taxon>
        <taxon>Cuscuta subgen. Cuscuta</taxon>
    </lineage>
</organism>
<evidence type="ECO:0000259" key="8">
    <source>
        <dbReference type="PROSITE" id="PS50030"/>
    </source>
</evidence>
<dbReference type="SUPFAM" id="SSF46934">
    <property type="entry name" value="UBA-like"/>
    <property type="match status" value="1"/>
</dbReference>
<dbReference type="FunFam" id="1.20.1540.10:FF:000008">
    <property type="entry name" value="RHOMBOID-like protein 13"/>
    <property type="match status" value="1"/>
</dbReference>
<reference evidence="9" key="1">
    <citation type="submission" date="2022-07" db="EMBL/GenBank/DDBJ databases">
        <authorList>
            <person name="Macas J."/>
            <person name="Novak P."/>
            <person name="Neumann P."/>
        </authorList>
    </citation>
    <scope>NUCLEOTIDE SEQUENCE</scope>
</reference>
<feature type="transmembrane region" description="Helical" evidence="7">
    <location>
        <begin position="65"/>
        <end position="91"/>
    </location>
</feature>
<comment type="subcellular location">
    <subcellularLocation>
        <location evidence="1">Membrane</location>
        <topology evidence="1">Multi-pass membrane protein</topology>
    </subcellularLocation>
</comment>
<dbReference type="OrthoDB" id="10257275at2759"/>
<evidence type="ECO:0000313" key="10">
    <source>
        <dbReference type="Proteomes" id="UP001152484"/>
    </source>
</evidence>
<evidence type="ECO:0000256" key="4">
    <source>
        <dbReference type="ARBA" id="ARBA00022989"/>
    </source>
</evidence>
<evidence type="ECO:0000256" key="7">
    <source>
        <dbReference type="SAM" id="Phobius"/>
    </source>
</evidence>
<comment type="similarity">
    <text evidence="2">Belongs to the peptidase S54 family.</text>
</comment>
<feature type="domain" description="UBA" evidence="8">
    <location>
        <begin position="367"/>
        <end position="406"/>
    </location>
</feature>
<dbReference type="PANTHER" id="PTHR11009">
    <property type="entry name" value="DER1-LIKE PROTEIN, DERLIN"/>
    <property type="match status" value="1"/>
</dbReference>
<dbReference type="Gene3D" id="1.20.1540.10">
    <property type="entry name" value="Rhomboid-like"/>
    <property type="match status" value="1"/>
</dbReference>
<keyword evidence="5 7" id="KW-0472">Membrane</keyword>
<dbReference type="InterPro" id="IPR009060">
    <property type="entry name" value="UBA-like_sf"/>
</dbReference>
<keyword evidence="4 7" id="KW-1133">Transmembrane helix</keyword>
<evidence type="ECO:0000313" key="9">
    <source>
        <dbReference type="EMBL" id="CAH9068280.1"/>
    </source>
</evidence>
<dbReference type="CDD" id="cd14287">
    <property type="entry name" value="UBA_At3g58460_like"/>
    <property type="match status" value="1"/>
</dbReference>
<dbReference type="EMBL" id="CAMAPE010000005">
    <property type="protein sequence ID" value="CAH9068280.1"/>
    <property type="molecule type" value="Genomic_DNA"/>
</dbReference>
<feature type="region of interest" description="Disordered" evidence="6">
    <location>
        <begin position="278"/>
        <end position="301"/>
    </location>
</feature>
<feature type="transmembrane region" description="Helical" evidence="7">
    <location>
        <begin position="103"/>
        <end position="124"/>
    </location>
</feature>
<dbReference type="InterPro" id="IPR015940">
    <property type="entry name" value="UBA"/>
</dbReference>
<evidence type="ECO:0000256" key="5">
    <source>
        <dbReference type="ARBA" id="ARBA00023136"/>
    </source>
</evidence>
<dbReference type="PROSITE" id="PS50030">
    <property type="entry name" value="UBA"/>
    <property type="match status" value="1"/>
</dbReference>
<keyword evidence="10" id="KW-1185">Reference proteome</keyword>
<proteinExistence type="inferred from homology"/>
<dbReference type="Pfam" id="PF00627">
    <property type="entry name" value="UBA"/>
    <property type="match status" value="1"/>
</dbReference>